<evidence type="ECO:0000313" key="3">
    <source>
        <dbReference type="EMBL" id="GEL48147.1"/>
    </source>
</evidence>
<dbReference type="EMBL" id="BJVQ01000063">
    <property type="protein sequence ID" value="GEL48147.1"/>
    <property type="molecule type" value="Genomic_DNA"/>
</dbReference>
<feature type="transmembrane region" description="Helical" evidence="2">
    <location>
        <begin position="60"/>
        <end position="78"/>
    </location>
</feature>
<dbReference type="Proteomes" id="UP000321723">
    <property type="component" value="Unassembled WGS sequence"/>
</dbReference>
<protein>
    <submittedName>
        <fullName evidence="3">RDD family protein</fullName>
    </submittedName>
</protein>
<keyword evidence="2" id="KW-0812">Transmembrane</keyword>
<keyword evidence="2" id="KW-1133">Transmembrane helix</keyword>
<accession>A0A511FIG6</accession>
<gene>
    <name evidence="3" type="ORF">CHO01_32630</name>
</gene>
<feature type="region of interest" description="Disordered" evidence="1">
    <location>
        <begin position="24"/>
        <end position="45"/>
    </location>
</feature>
<reference evidence="3 4" key="1">
    <citation type="submission" date="2019-07" db="EMBL/GenBank/DDBJ databases">
        <title>Whole genome shotgun sequence of Cellulomonas hominis NBRC 16055.</title>
        <authorList>
            <person name="Hosoyama A."/>
            <person name="Uohara A."/>
            <person name="Ohji S."/>
            <person name="Ichikawa N."/>
        </authorList>
    </citation>
    <scope>NUCLEOTIDE SEQUENCE [LARGE SCALE GENOMIC DNA]</scope>
    <source>
        <strain evidence="3 4">NBRC 16055</strain>
    </source>
</reference>
<feature type="transmembrane region" description="Helical" evidence="2">
    <location>
        <begin position="84"/>
        <end position="107"/>
    </location>
</feature>
<organism evidence="3 4">
    <name type="scientific">Cellulomonas hominis</name>
    <dbReference type="NCBI Taxonomy" id="156981"/>
    <lineage>
        <taxon>Bacteria</taxon>
        <taxon>Bacillati</taxon>
        <taxon>Actinomycetota</taxon>
        <taxon>Actinomycetes</taxon>
        <taxon>Micrococcales</taxon>
        <taxon>Cellulomonadaceae</taxon>
        <taxon>Cellulomonas</taxon>
    </lineage>
</organism>
<evidence type="ECO:0000256" key="2">
    <source>
        <dbReference type="SAM" id="Phobius"/>
    </source>
</evidence>
<keyword evidence="4" id="KW-1185">Reference proteome</keyword>
<evidence type="ECO:0000313" key="4">
    <source>
        <dbReference type="Proteomes" id="UP000321723"/>
    </source>
</evidence>
<keyword evidence="2" id="KW-0472">Membrane</keyword>
<dbReference type="AlphaFoldDB" id="A0A511FIG6"/>
<sequence length="179" mass="18603">MTAGAGPGAAAGYRGRMVDREDVGSWLSGPPQGQPGTAHGTRLGLPPEGRGALAPLGRRVLALVIDWFLCQLIAFAFLPGDAQAWGTLAIFAAENALLVGTIGTTVGHRVLGIRVRRVAPPRTLADTGARPDAGPDMPPNLLLGLVRTVLLCLVIPAVVWDADGRGLHDRTAGTAIVRR</sequence>
<name>A0A511FIG6_9CELL</name>
<proteinExistence type="predicted"/>
<comment type="caution">
    <text evidence="3">The sequence shown here is derived from an EMBL/GenBank/DDBJ whole genome shotgun (WGS) entry which is preliminary data.</text>
</comment>
<evidence type="ECO:0000256" key="1">
    <source>
        <dbReference type="SAM" id="MobiDB-lite"/>
    </source>
</evidence>